<evidence type="ECO:0000313" key="2">
    <source>
        <dbReference type="Proteomes" id="UP000244940"/>
    </source>
</evidence>
<dbReference type="OrthoDB" id="7875314at2"/>
<sequence length="67" mass="7536">MIIRVVILFLLFILAMGMIQKALRPKNRLGDGRPRAALDRLRCPTCKRVNLGTSSQPCERPDCGNLK</sequence>
<comment type="caution">
    <text evidence="1">The sequence shown here is derived from an EMBL/GenBank/DDBJ whole genome shotgun (WGS) entry which is preliminary data.</text>
</comment>
<gene>
    <name evidence="1" type="ORF">C4N9_20250</name>
</gene>
<dbReference type="GeneID" id="94367229"/>
<proteinExistence type="predicted"/>
<dbReference type="Proteomes" id="UP000244940">
    <property type="component" value="Unassembled WGS sequence"/>
</dbReference>
<dbReference type="RefSeq" id="WP_109535157.1">
    <property type="nucleotide sequence ID" value="NZ_CAXPUO010000038.1"/>
</dbReference>
<dbReference type="AlphaFoldDB" id="A0A2U2C4I3"/>
<reference evidence="1 2" key="1">
    <citation type="submission" date="2018-05" db="EMBL/GenBank/DDBJ databases">
        <title>Pararhodobacter marina sp. nov., isolated from deep-sea water of the Indian Ocean.</title>
        <authorList>
            <person name="Lai Q.Sr."/>
            <person name="Liu X."/>
            <person name="Shao Z."/>
        </authorList>
    </citation>
    <scope>NUCLEOTIDE SEQUENCE [LARGE SCALE GENOMIC DNA]</scope>
    <source>
        <strain evidence="1 2">CIC4N-9</strain>
    </source>
</reference>
<evidence type="ECO:0000313" key="1">
    <source>
        <dbReference type="EMBL" id="PWE26772.1"/>
    </source>
</evidence>
<name>A0A2U2C4I3_9RHOB</name>
<dbReference type="EMBL" id="QEYD01000016">
    <property type="protein sequence ID" value="PWE26772.1"/>
    <property type="molecule type" value="Genomic_DNA"/>
</dbReference>
<organism evidence="1 2">
    <name type="scientific">Pararhodobacter marinus</name>
    <dbReference type="NCBI Taxonomy" id="2184063"/>
    <lineage>
        <taxon>Bacteria</taxon>
        <taxon>Pseudomonadati</taxon>
        <taxon>Pseudomonadota</taxon>
        <taxon>Alphaproteobacteria</taxon>
        <taxon>Rhodobacterales</taxon>
        <taxon>Paracoccaceae</taxon>
        <taxon>Pararhodobacter</taxon>
    </lineage>
</organism>
<keyword evidence="2" id="KW-1185">Reference proteome</keyword>
<accession>A0A2U2C4I3</accession>
<protein>
    <submittedName>
        <fullName evidence="1">Uncharacterized protein</fullName>
    </submittedName>
</protein>